<dbReference type="Pfam" id="PF08352">
    <property type="entry name" value="oligo_HPY"/>
    <property type="match status" value="1"/>
</dbReference>
<dbReference type="GO" id="GO:0005524">
    <property type="term" value="F:ATP binding"/>
    <property type="evidence" value="ECO:0007669"/>
    <property type="project" value="UniProtKB-KW"/>
</dbReference>
<evidence type="ECO:0000256" key="3">
    <source>
        <dbReference type="ARBA" id="ARBA00022448"/>
    </source>
</evidence>
<dbReference type="InterPro" id="IPR017871">
    <property type="entry name" value="ABC_transporter-like_CS"/>
</dbReference>
<dbReference type="PANTHER" id="PTHR43776">
    <property type="entry name" value="TRANSPORT ATP-BINDING PROTEIN"/>
    <property type="match status" value="1"/>
</dbReference>
<dbReference type="PROSITE" id="PS00211">
    <property type="entry name" value="ABC_TRANSPORTER_1"/>
    <property type="match status" value="1"/>
</dbReference>
<dbReference type="SUPFAM" id="SSF52540">
    <property type="entry name" value="P-loop containing nucleoside triphosphate hydrolases"/>
    <property type="match status" value="1"/>
</dbReference>
<gene>
    <name evidence="7" type="ORF">G3572_10810</name>
</gene>
<comment type="caution">
    <text evidence="7">The sequence shown here is derived from an EMBL/GenBank/DDBJ whole genome shotgun (WGS) entry which is preliminary data.</text>
</comment>
<dbReference type="Proteomes" id="UP000481421">
    <property type="component" value="Unassembled WGS sequence"/>
</dbReference>
<dbReference type="AlphaFoldDB" id="A0A6B3RPK8"/>
<sequence length="324" mass="35586">MSADLPILEARGLTKTFRQNDSLLSRMLGKLGLGPGPQMVRAVDGVDFTLHRGDVLGIVGESGCGKSTLGRMAAGLTRPSSGEVLQEGKTRDVTEGLDRQMIFQDPFSSLNPRKRVTELIGEAPRVHRIVGAAELETYVRTLMERCGIDPAFHDRFAHQFSGGQRQRIGIARALAVKPEVLICDEAVSALDVSVQAQIVNLFMDLRDELGLTYIFISHDLGIVRHLADRVLVMYLGRVVEEGPAEEVFDAPQHPYTRALVEAVPRLDRRRTTFHPVAGEIPSPLNPPSGCHFHPRCPLATDLCRTQSPALREIAPGRRAACHLI</sequence>
<organism evidence="7 8">
    <name type="scientific">Pseudotabrizicola algicola</name>
    <dbReference type="NCBI Taxonomy" id="2709381"/>
    <lineage>
        <taxon>Bacteria</taxon>
        <taxon>Pseudomonadati</taxon>
        <taxon>Pseudomonadota</taxon>
        <taxon>Alphaproteobacteria</taxon>
        <taxon>Rhodobacterales</taxon>
        <taxon>Paracoccaceae</taxon>
        <taxon>Pseudotabrizicola</taxon>
    </lineage>
</organism>
<keyword evidence="4" id="KW-0547">Nucleotide-binding</keyword>
<dbReference type="EMBL" id="JAAIKE010000003">
    <property type="protein sequence ID" value="NEX46698.1"/>
    <property type="molecule type" value="Genomic_DNA"/>
</dbReference>
<dbReference type="InterPro" id="IPR003439">
    <property type="entry name" value="ABC_transporter-like_ATP-bd"/>
</dbReference>
<protein>
    <submittedName>
        <fullName evidence="7">ATP-binding cassette domain-containing protein</fullName>
    </submittedName>
</protein>
<evidence type="ECO:0000256" key="1">
    <source>
        <dbReference type="ARBA" id="ARBA00004417"/>
    </source>
</evidence>
<dbReference type="NCBIfam" id="TIGR01727">
    <property type="entry name" value="oligo_HPY"/>
    <property type="match status" value="1"/>
</dbReference>
<feature type="domain" description="ABC transporter" evidence="6">
    <location>
        <begin position="8"/>
        <end position="260"/>
    </location>
</feature>
<evidence type="ECO:0000256" key="5">
    <source>
        <dbReference type="ARBA" id="ARBA00022840"/>
    </source>
</evidence>
<proteinExistence type="inferred from homology"/>
<dbReference type="InterPro" id="IPR013563">
    <property type="entry name" value="Oligopep_ABC_C"/>
</dbReference>
<dbReference type="GO" id="GO:0016887">
    <property type="term" value="F:ATP hydrolysis activity"/>
    <property type="evidence" value="ECO:0007669"/>
    <property type="project" value="InterPro"/>
</dbReference>
<evidence type="ECO:0000259" key="6">
    <source>
        <dbReference type="PROSITE" id="PS50893"/>
    </source>
</evidence>
<comment type="similarity">
    <text evidence="2">Belongs to the ABC transporter superfamily.</text>
</comment>
<name>A0A6B3RPK8_9RHOB</name>
<dbReference type="Gene3D" id="3.40.50.300">
    <property type="entry name" value="P-loop containing nucleotide triphosphate hydrolases"/>
    <property type="match status" value="1"/>
</dbReference>
<dbReference type="InterPro" id="IPR027417">
    <property type="entry name" value="P-loop_NTPase"/>
</dbReference>
<comment type="subcellular location">
    <subcellularLocation>
        <location evidence="1">Cell inner membrane</location>
        <topology evidence="1">Peripheral membrane protein</topology>
    </subcellularLocation>
</comment>
<dbReference type="PROSITE" id="PS50893">
    <property type="entry name" value="ABC_TRANSPORTER_2"/>
    <property type="match status" value="1"/>
</dbReference>
<dbReference type="CDD" id="cd03257">
    <property type="entry name" value="ABC_NikE_OppD_transporters"/>
    <property type="match status" value="1"/>
</dbReference>
<dbReference type="SMART" id="SM00382">
    <property type="entry name" value="AAA"/>
    <property type="match status" value="1"/>
</dbReference>
<dbReference type="PANTHER" id="PTHR43776:SF7">
    <property type="entry name" value="D,D-DIPEPTIDE TRANSPORT ATP-BINDING PROTEIN DDPF-RELATED"/>
    <property type="match status" value="1"/>
</dbReference>
<evidence type="ECO:0000256" key="2">
    <source>
        <dbReference type="ARBA" id="ARBA00005417"/>
    </source>
</evidence>
<dbReference type="GO" id="GO:0015833">
    <property type="term" value="P:peptide transport"/>
    <property type="evidence" value="ECO:0007669"/>
    <property type="project" value="InterPro"/>
</dbReference>
<keyword evidence="8" id="KW-1185">Reference proteome</keyword>
<dbReference type="FunFam" id="3.40.50.300:FF:000016">
    <property type="entry name" value="Oligopeptide ABC transporter ATP-binding component"/>
    <property type="match status" value="1"/>
</dbReference>
<accession>A0A6B3RPK8</accession>
<dbReference type="RefSeq" id="WP_164611655.1">
    <property type="nucleotide sequence ID" value="NZ_JAAIKE010000003.1"/>
</dbReference>
<keyword evidence="3" id="KW-0813">Transport</keyword>
<reference evidence="7 8" key="1">
    <citation type="submission" date="2020-02" db="EMBL/GenBank/DDBJ databases">
        <title>Rhodobacter algicola sp. nov., isolated from microalga culture.</title>
        <authorList>
            <person name="Park C.-Y."/>
        </authorList>
    </citation>
    <scope>NUCLEOTIDE SEQUENCE [LARGE SCALE GENOMIC DNA]</scope>
    <source>
        <strain evidence="7 8">ETT8</strain>
    </source>
</reference>
<dbReference type="InterPro" id="IPR003593">
    <property type="entry name" value="AAA+_ATPase"/>
</dbReference>
<evidence type="ECO:0000313" key="7">
    <source>
        <dbReference type="EMBL" id="NEX46698.1"/>
    </source>
</evidence>
<evidence type="ECO:0000313" key="8">
    <source>
        <dbReference type="Proteomes" id="UP000481421"/>
    </source>
</evidence>
<dbReference type="GO" id="GO:0055085">
    <property type="term" value="P:transmembrane transport"/>
    <property type="evidence" value="ECO:0007669"/>
    <property type="project" value="UniProtKB-ARBA"/>
</dbReference>
<dbReference type="GO" id="GO:0005886">
    <property type="term" value="C:plasma membrane"/>
    <property type="evidence" value="ECO:0007669"/>
    <property type="project" value="UniProtKB-SubCell"/>
</dbReference>
<keyword evidence="5 7" id="KW-0067">ATP-binding</keyword>
<evidence type="ECO:0000256" key="4">
    <source>
        <dbReference type="ARBA" id="ARBA00022741"/>
    </source>
</evidence>
<dbReference type="Pfam" id="PF00005">
    <property type="entry name" value="ABC_tran"/>
    <property type="match status" value="1"/>
</dbReference>
<dbReference type="InterPro" id="IPR050319">
    <property type="entry name" value="ABC_transp_ATP-bind"/>
</dbReference>